<keyword evidence="4" id="KW-1185">Reference proteome</keyword>
<proteinExistence type="predicted"/>
<accession>A0A1N7P6U6</accession>
<name>A0A1N7P6U6_9RHOB</name>
<evidence type="ECO:0000313" key="3">
    <source>
        <dbReference type="EMBL" id="SIT06301.1"/>
    </source>
</evidence>
<keyword evidence="1" id="KW-1133">Transmembrane helix</keyword>
<dbReference type="Proteomes" id="UP000186141">
    <property type="component" value="Unassembled WGS sequence"/>
</dbReference>
<feature type="chain" id="PRO_5012230346" evidence="2">
    <location>
        <begin position="20"/>
        <end position="184"/>
    </location>
</feature>
<dbReference type="Pfam" id="PF04955">
    <property type="entry name" value="HupE_UreJ"/>
    <property type="match status" value="1"/>
</dbReference>
<dbReference type="AlphaFoldDB" id="A0A1N7P6U6"/>
<dbReference type="EMBL" id="FTOT01000005">
    <property type="protein sequence ID" value="SIT06301.1"/>
    <property type="molecule type" value="Genomic_DNA"/>
</dbReference>
<feature type="transmembrane region" description="Helical" evidence="1">
    <location>
        <begin position="139"/>
        <end position="158"/>
    </location>
</feature>
<protein>
    <submittedName>
        <fullName evidence="3">Urease accessory protein</fullName>
    </submittedName>
</protein>
<sequence>MRILRLALPLILVPAVALAHPGHDQGTFAAGALHPVGGADHILAMVAVGLLAAQMGGRAIWAAPLSFVGAMVLGGLLGAAGLPFPAVEPMILASIIVLGAITATALRLPLGAVLPMIAVFGAAHGWAHGAEGPDSGLAHYAAGFALVTAALHLVGIALGRAFGGLALRGMGATAAVAGLALAVL</sequence>
<feature type="transmembrane region" description="Helical" evidence="1">
    <location>
        <begin position="110"/>
        <end position="127"/>
    </location>
</feature>
<feature type="transmembrane region" description="Helical" evidence="1">
    <location>
        <begin position="29"/>
        <end position="52"/>
    </location>
</feature>
<keyword evidence="1" id="KW-0472">Membrane</keyword>
<dbReference type="STRING" id="1086013.SAMN05421774_10510"/>
<reference evidence="3 4" key="1">
    <citation type="submission" date="2017-01" db="EMBL/GenBank/DDBJ databases">
        <authorList>
            <person name="Mah S.A."/>
            <person name="Swanson W.J."/>
            <person name="Moy G.W."/>
            <person name="Vacquier V.D."/>
        </authorList>
    </citation>
    <scope>NUCLEOTIDE SEQUENCE [LARGE SCALE GENOMIC DNA]</scope>
    <source>
        <strain evidence="3 4">DSM 26375</strain>
    </source>
</reference>
<keyword evidence="1" id="KW-0812">Transmembrane</keyword>
<evidence type="ECO:0000256" key="2">
    <source>
        <dbReference type="SAM" id="SignalP"/>
    </source>
</evidence>
<gene>
    <name evidence="3" type="ORF">SAMN05421774_10510</name>
</gene>
<feature type="signal peptide" evidence="2">
    <location>
        <begin position="1"/>
        <end position="19"/>
    </location>
</feature>
<keyword evidence="2" id="KW-0732">Signal</keyword>
<dbReference type="OrthoDB" id="9808192at2"/>
<dbReference type="InterPro" id="IPR007038">
    <property type="entry name" value="HupE_UreJ"/>
</dbReference>
<dbReference type="RefSeq" id="WP_076531771.1">
    <property type="nucleotide sequence ID" value="NZ_BMEH01000005.1"/>
</dbReference>
<organism evidence="3 4">
    <name type="scientific">Gemmobacter megaterium</name>
    <dbReference type="NCBI Taxonomy" id="1086013"/>
    <lineage>
        <taxon>Bacteria</taxon>
        <taxon>Pseudomonadati</taxon>
        <taxon>Pseudomonadota</taxon>
        <taxon>Alphaproteobacteria</taxon>
        <taxon>Rhodobacterales</taxon>
        <taxon>Paracoccaceae</taxon>
        <taxon>Gemmobacter</taxon>
    </lineage>
</organism>
<feature type="transmembrane region" description="Helical" evidence="1">
    <location>
        <begin position="59"/>
        <end position="80"/>
    </location>
</feature>
<feature type="transmembrane region" description="Helical" evidence="1">
    <location>
        <begin position="86"/>
        <end position="103"/>
    </location>
</feature>
<evidence type="ECO:0000256" key="1">
    <source>
        <dbReference type="SAM" id="Phobius"/>
    </source>
</evidence>
<feature type="transmembrane region" description="Helical" evidence="1">
    <location>
        <begin position="165"/>
        <end position="183"/>
    </location>
</feature>
<dbReference type="PIRSF" id="PIRSF016919">
    <property type="entry name" value="HupE_UreJ"/>
    <property type="match status" value="1"/>
</dbReference>
<evidence type="ECO:0000313" key="4">
    <source>
        <dbReference type="Proteomes" id="UP000186141"/>
    </source>
</evidence>